<dbReference type="RefSeq" id="WP_110314873.1">
    <property type="nucleotide sequence ID" value="NZ_QJJU01000002.1"/>
</dbReference>
<organism evidence="4 5">
    <name type="scientific">Mycolicibacterium moriokaense</name>
    <dbReference type="NCBI Taxonomy" id="39691"/>
    <lineage>
        <taxon>Bacteria</taxon>
        <taxon>Bacillati</taxon>
        <taxon>Actinomycetota</taxon>
        <taxon>Actinomycetes</taxon>
        <taxon>Mycobacteriales</taxon>
        <taxon>Mycobacteriaceae</taxon>
        <taxon>Mycolicibacterium</taxon>
    </lineage>
</organism>
<dbReference type="GO" id="GO:0004497">
    <property type="term" value="F:monooxygenase activity"/>
    <property type="evidence" value="ECO:0007669"/>
    <property type="project" value="UniProtKB-KW"/>
</dbReference>
<reference evidence="5" key="1">
    <citation type="submission" date="2018-05" db="EMBL/GenBank/DDBJ databases">
        <authorList>
            <person name="Deangelis K."/>
            <person name="Huntemann M."/>
            <person name="Clum A."/>
            <person name="Pillay M."/>
            <person name="Palaniappan K."/>
            <person name="Varghese N."/>
            <person name="Mikhailova N."/>
            <person name="Stamatis D."/>
            <person name="Reddy T."/>
            <person name="Daum C."/>
            <person name="Shapiro N."/>
            <person name="Ivanova N."/>
            <person name="Kyrpides N."/>
            <person name="Woyke T."/>
        </authorList>
    </citation>
    <scope>NUCLEOTIDE SEQUENCE [LARGE SCALE GENOMIC DNA]</scope>
    <source>
        <strain evidence="5">GAS496</strain>
    </source>
</reference>
<proteinExistence type="predicted"/>
<dbReference type="InterPro" id="IPR011251">
    <property type="entry name" value="Luciferase-like_dom"/>
</dbReference>
<dbReference type="InterPro" id="IPR050766">
    <property type="entry name" value="Bact_Lucif_Oxidored"/>
</dbReference>
<dbReference type="GO" id="GO:0005829">
    <property type="term" value="C:cytosol"/>
    <property type="evidence" value="ECO:0007669"/>
    <property type="project" value="TreeGrafter"/>
</dbReference>
<dbReference type="EMBL" id="QJJU01000002">
    <property type="protein sequence ID" value="PXX12244.1"/>
    <property type="molecule type" value="Genomic_DNA"/>
</dbReference>
<dbReference type="OrthoDB" id="3209103at2"/>
<accession>A0A318HMS1</accession>
<sequence>MYSIRFDMRAPAFGAPTTNLYAAAIDMCAWAEHHGCLAAVLCEHHGSEDGYLPSPLILASAIAARTERLMLSLTVILPFYDPVRLAEDIAVLDIISKGRASYVFGIGYRAEEFEHFGLDRAVRGKLADQKLALLRALLSGEPVVHRGRRINVTPSPQTPGGPALMWGGASLAAARRAGRNGLGMLANGTVPGMREVYDKACREHGHEPGMTYLPDPDTPWVTFVADDVDAAWDELGDYLLHDARGYAKWNPDNDVSAGVSAACDVADLRENFKSHRIIDTAAAVDIVRRGGMLNLSPLCGGVPPDIAWPYLKRVGDVVLSEAARTAGESSEGDALSEAFNELINTKGM</sequence>
<dbReference type="Gene3D" id="3.20.20.30">
    <property type="entry name" value="Luciferase-like domain"/>
    <property type="match status" value="1"/>
</dbReference>
<keyword evidence="1" id="KW-0560">Oxidoreductase</keyword>
<dbReference type="InterPro" id="IPR036661">
    <property type="entry name" value="Luciferase-like_sf"/>
</dbReference>
<dbReference type="PANTHER" id="PTHR30137">
    <property type="entry name" value="LUCIFERASE-LIKE MONOOXYGENASE"/>
    <property type="match status" value="1"/>
</dbReference>
<evidence type="ECO:0000259" key="3">
    <source>
        <dbReference type="Pfam" id="PF00296"/>
    </source>
</evidence>
<dbReference type="PANTHER" id="PTHR30137:SF8">
    <property type="entry name" value="BLR5498 PROTEIN"/>
    <property type="match status" value="1"/>
</dbReference>
<feature type="domain" description="Luciferase-like" evidence="3">
    <location>
        <begin position="20"/>
        <end position="241"/>
    </location>
</feature>
<protein>
    <submittedName>
        <fullName evidence="4">Luciferase-like monooxygenase</fullName>
    </submittedName>
</protein>
<dbReference type="Proteomes" id="UP000247781">
    <property type="component" value="Unassembled WGS sequence"/>
</dbReference>
<name>A0A318HMS1_9MYCO</name>
<evidence type="ECO:0000313" key="5">
    <source>
        <dbReference type="Proteomes" id="UP000247781"/>
    </source>
</evidence>
<evidence type="ECO:0000256" key="2">
    <source>
        <dbReference type="ARBA" id="ARBA00023033"/>
    </source>
</evidence>
<comment type="caution">
    <text evidence="4">The sequence shown here is derived from an EMBL/GenBank/DDBJ whole genome shotgun (WGS) entry which is preliminary data.</text>
</comment>
<dbReference type="Pfam" id="PF00296">
    <property type="entry name" value="Bac_luciferase"/>
    <property type="match status" value="1"/>
</dbReference>
<dbReference type="GO" id="GO:0016705">
    <property type="term" value="F:oxidoreductase activity, acting on paired donors, with incorporation or reduction of molecular oxygen"/>
    <property type="evidence" value="ECO:0007669"/>
    <property type="project" value="InterPro"/>
</dbReference>
<keyword evidence="5" id="KW-1185">Reference proteome</keyword>
<evidence type="ECO:0000256" key="1">
    <source>
        <dbReference type="ARBA" id="ARBA00023002"/>
    </source>
</evidence>
<gene>
    <name evidence="4" type="ORF">C8E89_102369</name>
</gene>
<dbReference type="AlphaFoldDB" id="A0A318HMS1"/>
<dbReference type="SUPFAM" id="SSF51679">
    <property type="entry name" value="Bacterial luciferase-like"/>
    <property type="match status" value="1"/>
</dbReference>
<reference evidence="4 5" key="2">
    <citation type="submission" date="2018-06" db="EMBL/GenBank/DDBJ databases">
        <title>Sequencing of bacterial isolates from soil warming experiment in Harvard Forest, Massachusetts, USA.</title>
        <authorList>
            <person name="Deangelis K.PhD."/>
        </authorList>
    </citation>
    <scope>NUCLEOTIDE SEQUENCE [LARGE SCALE GENOMIC DNA]</scope>
    <source>
        <strain evidence="4 5">GAS496</strain>
    </source>
</reference>
<evidence type="ECO:0000313" key="4">
    <source>
        <dbReference type="EMBL" id="PXX12244.1"/>
    </source>
</evidence>
<keyword evidence="2 4" id="KW-0503">Monooxygenase</keyword>